<dbReference type="EMBL" id="CAXDID020000047">
    <property type="protein sequence ID" value="CAL6003360.1"/>
    <property type="molecule type" value="Genomic_DNA"/>
</dbReference>
<proteinExistence type="predicted"/>
<sequence length="147" mass="17717">MTAYLHLYFLIKFVYQVRQQKKDAEIRMSVKRNLHRPFRWGVEDDPKINKGRLKRCVLEIACKLQQYTTNQVMVQLLELWQRKETKQSDSQNQRFDLHVSTFATQNSYSIILHCQHYTKGQQMNQPQITNLIYILFSFMKISLMQNI</sequence>
<evidence type="ECO:0000313" key="1">
    <source>
        <dbReference type="EMBL" id="CAL6003360.1"/>
    </source>
</evidence>
<evidence type="ECO:0000313" key="2">
    <source>
        <dbReference type="Proteomes" id="UP001642409"/>
    </source>
</evidence>
<name>A0ABP1HXU1_9EUKA</name>
<protein>
    <submittedName>
        <fullName evidence="1">Hypothetical_protein</fullName>
    </submittedName>
</protein>
<dbReference type="Proteomes" id="UP001642409">
    <property type="component" value="Unassembled WGS sequence"/>
</dbReference>
<accession>A0ABP1HXU1</accession>
<keyword evidence="2" id="KW-1185">Reference proteome</keyword>
<organism evidence="1 2">
    <name type="scientific">Hexamita inflata</name>
    <dbReference type="NCBI Taxonomy" id="28002"/>
    <lineage>
        <taxon>Eukaryota</taxon>
        <taxon>Metamonada</taxon>
        <taxon>Diplomonadida</taxon>
        <taxon>Hexamitidae</taxon>
        <taxon>Hexamitinae</taxon>
        <taxon>Hexamita</taxon>
    </lineage>
</organism>
<reference evidence="1 2" key="1">
    <citation type="submission" date="2024-07" db="EMBL/GenBank/DDBJ databases">
        <authorList>
            <person name="Akdeniz Z."/>
        </authorList>
    </citation>
    <scope>NUCLEOTIDE SEQUENCE [LARGE SCALE GENOMIC DNA]</scope>
</reference>
<comment type="caution">
    <text evidence="1">The sequence shown here is derived from an EMBL/GenBank/DDBJ whole genome shotgun (WGS) entry which is preliminary data.</text>
</comment>
<gene>
    <name evidence="1" type="ORF">HINF_LOCUS18363</name>
</gene>